<gene>
    <name evidence="9" type="ORF">GCM10009821_26170</name>
</gene>
<dbReference type="InterPro" id="IPR036259">
    <property type="entry name" value="MFS_trans_sf"/>
</dbReference>
<evidence type="ECO:0000256" key="4">
    <source>
        <dbReference type="ARBA" id="ARBA00022692"/>
    </source>
</evidence>
<comment type="subcellular location">
    <subcellularLocation>
        <location evidence="1">Cell membrane</location>
        <topology evidence="1">Multi-pass membrane protein</topology>
    </subcellularLocation>
</comment>
<feature type="transmembrane region" description="Helical" evidence="7">
    <location>
        <begin position="89"/>
        <end position="108"/>
    </location>
</feature>
<dbReference type="CDD" id="cd17321">
    <property type="entry name" value="MFS_MMR_MDR_like"/>
    <property type="match status" value="1"/>
</dbReference>
<keyword evidence="4 7" id="KW-0812">Transmembrane</keyword>
<evidence type="ECO:0000256" key="1">
    <source>
        <dbReference type="ARBA" id="ARBA00004651"/>
    </source>
</evidence>
<evidence type="ECO:0000256" key="3">
    <source>
        <dbReference type="ARBA" id="ARBA00022475"/>
    </source>
</evidence>
<evidence type="ECO:0000313" key="9">
    <source>
        <dbReference type="EMBL" id="GAA2083739.1"/>
    </source>
</evidence>
<dbReference type="SUPFAM" id="SSF103473">
    <property type="entry name" value="MFS general substrate transporter"/>
    <property type="match status" value="1"/>
</dbReference>
<evidence type="ECO:0000256" key="7">
    <source>
        <dbReference type="SAM" id="Phobius"/>
    </source>
</evidence>
<feature type="transmembrane region" description="Helical" evidence="7">
    <location>
        <begin position="485"/>
        <end position="504"/>
    </location>
</feature>
<comment type="caution">
    <text evidence="9">The sequence shown here is derived from an EMBL/GenBank/DDBJ whole genome shotgun (WGS) entry which is preliminary data.</text>
</comment>
<keyword evidence="5 7" id="KW-1133">Transmembrane helix</keyword>
<feature type="transmembrane region" description="Helical" evidence="7">
    <location>
        <begin position="114"/>
        <end position="135"/>
    </location>
</feature>
<dbReference type="RefSeq" id="WP_344329544.1">
    <property type="nucleotide sequence ID" value="NZ_BAAAPY010000011.1"/>
</dbReference>
<accession>A0ABN2W4N2</accession>
<dbReference type="PROSITE" id="PS50850">
    <property type="entry name" value="MFS"/>
    <property type="match status" value="1"/>
</dbReference>
<reference evidence="9 10" key="1">
    <citation type="journal article" date="2019" name="Int. J. Syst. Evol. Microbiol.">
        <title>The Global Catalogue of Microorganisms (GCM) 10K type strain sequencing project: providing services to taxonomists for standard genome sequencing and annotation.</title>
        <authorList>
            <consortium name="The Broad Institute Genomics Platform"/>
            <consortium name="The Broad Institute Genome Sequencing Center for Infectious Disease"/>
            <person name="Wu L."/>
            <person name="Ma J."/>
        </authorList>
    </citation>
    <scope>NUCLEOTIDE SEQUENCE [LARGE SCALE GENOMIC DNA]</scope>
    <source>
        <strain evidence="9 10">JCM 15749</strain>
    </source>
</reference>
<feature type="domain" description="Major facilitator superfamily (MFS) profile" evidence="8">
    <location>
        <begin position="23"/>
        <end position="508"/>
    </location>
</feature>
<evidence type="ECO:0000256" key="6">
    <source>
        <dbReference type="ARBA" id="ARBA00023136"/>
    </source>
</evidence>
<feature type="transmembrane region" description="Helical" evidence="7">
    <location>
        <begin position="209"/>
        <end position="228"/>
    </location>
</feature>
<feature type="transmembrane region" description="Helical" evidence="7">
    <location>
        <begin position="58"/>
        <end position="77"/>
    </location>
</feature>
<evidence type="ECO:0000259" key="8">
    <source>
        <dbReference type="PROSITE" id="PS50850"/>
    </source>
</evidence>
<feature type="transmembrane region" description="Helical" evidence="7">
    <location>
        <begin position="21"/>
        <end position="46"/>
    </location>
</feature>
<feature type="transmembrane region" description="Helical" evidence="7">
    <location>
        <begin position="175"/>
        <end position="197"/>
    </location>
</feature>
<evidence type="ECO:0000256" key="5">
    <source>
        <dbReference type="ARBA" id="ARBA00022989"/>
    </source>
</evidence>
<sequence length="515" mass="54168">MSTTAPQQVPDDTRRAGAREWVALAVLMLAVLMVSTDNTVLSFALPEISTDLRPTGNQLLWIVDVYALMLAGLLIAMGSLGDRLGRRRLLVIGALGFSAASFLGAYATSPEMLLVARMLLGLFGATLMPSTLSLIRNIFHDARDRRIAVATWAAMFSGGAALGPIMGGWLLEHFWWGSVFLINVPMVALLVPLVLLLVPESKDPSPGPLDPASIALSMLAMFPLVYAIKHGAKAGLDDVTVAALALSVAAGVMFVRRQQRSRTPMLDLQLFRNPVFSGAVVANLLSLMALTGFLFFAAQLLQLVLGLSPMDSAMVLLPGLLVTVLFGFLAVRLVRHAPVRTLVSISFVASSLGYALAAFTGTAPTVLSVLVAFAIMGVGIGMAETITNDLVIAAVPAHKAGAASAISETAYEIGAVLGTAVLGSIVMSTYRSNLVVPEVVQRPAGDSSFETLGSTMAVAERYPNVLGERLVESAHLAFDLGVQRASGVAIGIALLAAWVSWFALRSAPAPTRSGH</sequence>
<proteinExistence type="predicted"/>
<feature type="transmembrane region" description="Helical" evidence="7">
    <location>
        <begin position="341"/>
        <end position="359"/>
    </location>
</feature>
<name>A0ABN2W4N2_9ACTN</name>
<feature type="transmembrane region" description="Helical" evidence="7">
    <location>
        <begin position="275"/>
        <end position="301"/>
    </location>
</feature>
<dbReference type="PANTHER" id="PTHR42718:SF47">
    <property type="entry name" value="METHYL VIOLOGEN RESISTANCE PROTEIN SMVA"/>
    <property type="match status" value="1"/>
</dbReference>
<protein>
    <submittedName>
        <fullName evidence="9">MFS transporter</fullName>
    </submittedName>
</protein>
<dbReference type="Proteomes" id="UP001501480">
    <property type="component" value="Unassembled WGS sequence"/>
</dbReference>
<dbReference type="Pfam" id="PF07690">
    <property type="entry name" value="MFS_1"/>
    <property type="match status" value="1"/>
</dbReference>
<keyword evidence="6 7" id="KW-0472">Membrane</keyword>
<feature type="transmembrane region" description="Helical" evidence="7">
    <location>
        <begin position="234"/>
        <end position="255"/>
    </location>
</feature>
<dbReference type="EMBL" id="BAAAPY010000011">
    <property type="protein sequence ID" value="GAA2083739.1"/>
    <property type="molecule type" value="Genomic_DNA"/>
</dbReference>
<dbReference type="Gene3D" id="1.20.1720.10">
    <property type="entry name" value="Multidrug resistance protein D"/>
    <property type="match status" value="1"/>
</dbReference>
<dbReference type="InterPro" id="IPR020846">
    <property type="entry name" value="MFS_dom"/>
</dbReference>
<keyword evidence="2" id="KW-0813">Transport</keyword>
<dbReference type="PANTHER" id="PTHR42718">
    <property type="entry name" value="MAJOR FACILITATOR SUPERFAMILY MULTIDRUG TRANSPORTER MFSC"/>
    <property type="match status" value="1"/>
</dbReference>
<dbReference type="InterPro" id="IPR011701">
    <property type="entry name" value="MFS"/>
</dbReference>
<evidence type="ECO:0000256" key="2">
    <source>
        <dbReference type="ARBA" id="ARBA00022448"/>
    </source>
</evidence>
<feature type="transmembrane region" description="Helical" evidence="7">
    <location>
        <begin position="313"/>
        <end position="334"/>
    </location>
</feature>
<evidence type="ECO:0000313" key="10">
    <source>
        <dbReference type="Proteomes" id="UP001501480"/>
    </source>
</evidence>
<organism evidence="9 10">
    <name type="scientific">Aeromicrobium halocynthiae</name>
    <dbReference type="NCBI Taxonomy" id="560557"/>
    <lineage>
        <taxon>Bacteria</taxon>
        <taxon>Bacillati</taxon>
        <taxon>Actinomycetota</taxon>
        <taxon>Actinomycetes</taxon>
        <taxon>Propionibacteriales</taxon>
        <taxon>Nocardioidaceae</taxon>
        <taxon>Aeromicrobium</taxon>
    </lineage>
</organism>
<keyword evidence="10" id="KW-1185">Reference proteome</keyword>
<feature type="transmembrane region" description="Helical" evidence="7">
    <location>
        <begin position="147"/>
        <end position="169"/>
    </location>
</feature>
<keyword evidence="3" id="KW-1003">Cell membrane</keyword>
<dbReference type="Gene3D" id="1.20.1250.20">
    <property type="entry name" value="MFS general substrate transporter like domains"/>
    <property type="match status" value="1"/>
</dbReference>